<dbReference type="Gene3D" id="3.20.20.30">
    <property type="entry name" value="Luciferase-like domain"/>
    <property type="match status" value="1"/>
</dbReference>
<dbReference type="InterPro" id="IPR036661">
    <property type="entry name" value="Luciferase-like_sf"/>
</dbReference>
<feature type="domain" description="Luciferase-like" evidence="2">
    <location>
        <begin position="2"/>
        <end position="177"/>
    </location>
</feature>
<dbReference type="InterPro" id="IPR050564">
    <property type="entry name" value="F420-G6PD/mer"/>
</dbReference>
<reference evidence="3 4" key="1">
    <citation type="journal article" date="2014" name="Nature">
        <title>An environmental bacterial taxon with a large and distinct metabolic repertoire.</title>
        <authorList>
            <person name="Wilson M.C."/>
            <person name="Mori T."/>
            <person name="Ruckert C."/>
            <person name="Uria A.R."/>
            <person name="Helf M.J."/>
            <person name="Takada K."/>
            <person name="Gernert C."/>
            <person name="Steffens U.A."/>
            <person name="Heycke N."/>
            <person name="Schmitt S."/>
            <person name="Rinke C."/>
            <person name="Helfrich E.J."/>
            <person name="Brachmann A.O."/>
            <person name="Gurgui C."/>
            <person name="Wakimoto T."/>
            <person name="Kracht M."/>
            <person name="Crusemann M."/>
            <person name="Hentschel U."/>
            <person name="Abe I."/>
            <person name="Matsunaga S."/>
            <person name="Kalinowski J."/>
            <person name="Takeyama H."/>
            <person name="Piel J."/>
        </authorList>
    </citation>
    <scope>NUCLEOTIDE SEQUENCE [LARGE SCALE GENOMIC DNA]</scope>
    <source>
        <strain evidence="4">TSY2</strain>
    </source>
</reference>
<dbReference type="EMBL" id="AZHX01001574">
    <property type="protein sequence ID" value="ETX01936.1"/>
    <property type="molecule type" value="Genomic_DNA"/>
</dbReference>
<dbReference type="HOGENOM" id="CLU_1317825_0_0_7"/>
<dbReference type="Pfam" id="PF00296">
    <property type="entry name" value="Bac_luciferase"/>
    <property type="match status" value="1"/>
</dbReference>
<comment type="caution">
    <text evidence="3">The sequence shown here is derived from an EMBL/GenBank/DDBJ whole genome shotgun (WGS) entry which is preliminary data.</text>
</comment>
<keyword evidence="1" id="KW-0560">Oxidoreductase</keyword>
<accession>W4LW03</accession>
<gene>
    <name evidence="3" type="ORF">ETSY2_36440</name>
</gene>
<evidence type="ECO:0000313" key="3">
    <source>
        <dbReference type="EMBL" id="ETX01936.1"/>
    </source>
</evidence>
<protein>
    <recommendedName>
        <fullName evidence="2">Luciferase-like domain-containing protein</fullName>
    </recommendedName>
</protein>
<dbReference type="InterPro" id="IPR011251">
    <property type="entry name" value="Luciferase-like_dom"/>
</dbReference>
<dbReference type="GO" id="GO:0016705">
    <property type="term" value="F:oxidoreductase activity, acting on paired donors, with incorporation or reduction of molecular oxygen"/>
    <property type="evidence" value="ECO:0007669"/>
    <property type="project" value="InterPro"/>
</dbReference>
<keyword evidence="4" id="KW-1185">Reference proteome</keyword>
<evidence type="ECO:0000256" key="1">
    <source>
        <dbReference type="ARBA" id="ARBA00023002"/>
    </source>
</evidence>
<dbReference type="SUPFAM" id="SSF51679">
    <property type="entry name" value="Bacterial luciferase-like"/>
    <property type="match status" value="1"/>
</dbReference>
<evidence type="ECO:0000259" key="2">
    <source>
        <dbReference type="Pfam" id="PF00296"/>
    </source>
</evidence>
<proteinExistence type="predicted"/>
<dbReference type="AlphaFoldDB" id="W4LW03"/>
<sequence length="208" mass="22375">VVEDVMGLSYARPAGYMDEYLSVLRPLLSEGRVDFSGDVFKVNAQLHVQHSSPFPVLIAALAPRMLRLAGEQSDGTVTWMAGRQAIASHIAPRIGDAARAAGRPAPRICVGLPIAVTDDEVKGRETADQEFNRYGQLVNYRRMLDIEEVAGPADVAVVGNESQVEAQLRALADAGATDFLASIFPVGDDADASMTRTWNLLKALQGKI</sequence>
<organism evidence="3 4">
    <name type="scientific">Candidatus Entotheonella gemina</name>
    <dbReference type="NCBI Taxonomy" id="1429439"/>
    <lineage>
        <taxon>Bacteria</taxon>
        <taxon>Pseudomonadati</taxon>
        <taxon>Nitrospinota/Tectimicrobiota group</taxon>
        <taxon>Candidatus Tectimicrobiota</taxon>
        <taxon>Candidatus Entotheonellia</taxon>
        <taxon>Candidatus Entotheonellales</taxon>
        <taxon>Candidatus Entotheonellaceae</taxon>
        <taxon>Candidatus Entotheonella</taxon>
    </lineage>
</organism>
<dbReference type="Proteomes" id="UP000019140">
    <property type="component" value="Unassembled WGS sequence"/>
</dbReference>
<dbReference type="PANTHER" id="PTHR43244">
    <property type="match status" value="1"/>
</dbReference>
<dbReference type="PANTHER" id="PTHR43244:SF1">
    <property type="entry name" value="5,10-METHYLENETETRAHYDROMETHANOPTERIN REDUCTASE"/>
    <property type="match status" value="1"/>
</dbReference>
<feature type="non-terminal residue" evidence="3">
    <location>
        <position position="1"/>
    </location>
</feature>
<evidence type="ECO:0000313" key="4">
    <source>
        <dbReference type="Proteomes" id="UP000019140"/>
    </source>
</evidence>
<name>W4LW03_9BACT</name>